<feature type="region of interest" description="Disordered" evidence="1">
    <location>
        <begin position="45"/>
        <end position="76"/>
    </location>
</feature>
<dbReference type="Pfam" id="PF22677">
    <property type="entry name" value="Ble-like_N"/>
    <property type="match status" value="1"/>
</dbReference>
<dbReference type="InterPro" id="IPR029068">
    <property type="entry name" value="Glyas_Bleomycin-R_OHBP_Dase"/>
</dbReference>
<feature type="domain" description="VOC" evidence="2">
    <location>
        <begin position="3"/>
        <end position="133"/>
    </location>
</feature>
<dbReference type="SUPFAM" id="SSF54593">
    <property type="entry name" value="Glyoxalase/Bleomycin resistance protein/Dihydroxybiphenyl dioxygenase"/>
    <property type="match status" value="1"/>
</dbReference>
<dbReference type="AlphaFoldDB" id="A0A1G2T2D5"/>
<name>A0A1G2T2D5_9BACT</name>
<dbReference type="PANTHER" id="PTHR33993">
    <property type="entry name" value="GLYOXALASE-RELATED"/>
    <property type="match status" value="1"/>
</dbReference>
<dbReference type="CDD" id="cd07247">
    <property type="entry name" value="SgaA_N_like"/>
    <property type="match status" value="1"/>
</dbReference>
<dbReference type="InterPro" id="IPR052164">
    <property type="entry name" value="Anthracycline_SecMetBiosynth"/>
</dbReference>
<dbReference type="InterPro" id="IPR053863">
    <property type="entry name" value="Glyoxy/Ble-like_N"/>
</dbReference>
<protein>
    <submittedName>
        <fullName evidence="3">Glyoxalase</fullName>
    </submittedName>
</protein>
<dbReference type="Gene3D" id="3.10.180.10">
    <property type="entry name" value="2,3-Dihydroxybiphenyl 1,2-Dioxygenase, domain 1"/>
    <property type="match status" value="1"/>
</dbReference>
<organism evidence="3 4">
    <name type="scientific">Candidatus Zambryskibacteria bacterium RIFCSPHIGHO2_01_FULL_49_18</name>
    <dbReference type="NCBI Taxonomy" id="1802740"/>
    <lineage>
        <taxon>Bacteria</taxon>
        <taxon>Candidatus Zambryskiibacteriota</taxon>
    </lineage>
</organism>
<comment type="caution">
    <text evidence="3">The sequence shown here is derived from an EMBL/GenBank/DDBJ whole genome shotgun (WGS) entry which is preliminary data.</text>
</comment>
<dbReference type="PANTHER" id="PTHR33993:SF2">
    <property type="entry name" value="VOC DOMAIN-CONTAINING PROTEIN"/>
    <property type="match status" value="1"/>
</dbReference>
<accession>A0A1G2T2D5</accession>
<sequence length="138" mass="15503">MNRVVHFEIQADKPDRAMKFYKDVFGWTFQQWGDQKYWMIMTDSVNSPQPADKDSKEPGINGGLLPRPAKTPAKEQGTNAYVCTMEVKNFGEIAKKIEKAGGLVAMPKFALPGIAWQGYFMDTEGNTFGVHQPDKNAK</sequence>
<evidence type="ECO:0000313" key="4">
    <source>
        <dbReference type="Proteomes" id="UP000178612"/>
    </source>
</evidence>
<dbReference type="PROSITE" id="PS51819">
    <property type="entry name" value="VOC"/>
    <property type="match status" value="1"/>
</dbReference>
<dbReference type="Proteomes" id="UP000178612">
    <property type="component" value="Unassembled WGS sequence"/>
</dbReference>
<evidence type="ECO:0000313" key="3">
    <source>
        <dbReference type="EMBL" id="OHA91447.1"/>
    </source>
</evidence>
<dbReference type="InterPro" id="IPR037523">
    <property type="entry name" value="VOC_core"/>
</dbReference>
<evidence type="ECO:0000256" key="1">
    <source>
        <dbReference type="SAM" id="MobiDB-lite"/>
    </source>
</evidence>
<proteinExistence type="predicted"/>
<evidence type="ECO:0000259" key="2">
    <source>
        <dbReference type="PROSITE" id="PS51819"/>
    </source>
</evidence>
<gene>
    <name evidence="3" type="ORF">A2758_01085</name>
</gene>
<dbReference type="EMBL" id="MHVJ01000012">
    <property type="protein sequence ID" value="OHA91447.1"/>
    <property type="molecule type" value="Genomic_DNA"/>
</dbReference>
<reference evidence="3 4" key="1">
    <citation type="journal article" date="2016" name="Nat. Commun.">
        <title>Thousands of microbial genomes shed light on interconnected biogeochemical processes in an aquifer system.</title>
        <authorList>
            <person name="Anantharaman K."/>
            <person name="Brown C.T."/>
            <person name="Hug L.A."/>
            <person name="Sharon I."/>
            <person name="Castelle C.J."/>
            <person name="Probst A.J."/>
            <person name="Thomas B.C."/>
            <person name="Singh A."/>
            <person name="Wilkins M.J."/>
            <person name="Karaoz U."/>
            <person name="Brodie E.L."/>
            <person name="Williams K.H."/>
            <person name="Hubbard S.S."/>
            <person name="Banfield J.F."/>
        </authorList>
    </citation>
    <scope>NUCLEOTIDE SEQUENCE [LARGE SCALE GENOMIC DNA]</scope>
</reference>